<dbReference type="InterPro" id="IPR041110">
    <property type="entry name" value="PBECR2"/>
</dbReference>
<comment type="caution">
    <text evidence="2">The sequence shown here is derived from an EMBL/GenBank/DDBJ whole genome shotgun (WGS) entry which is preliminary data.</text>
</comment>
<dbReference type="Proteomes" id="UP000543224">
    <property type="component" value="Unassembled WGS sequence"/>
</dbReference>
<reference evidence="4 5" key="1">
    <citation type="journal article" date="2020" name="Front. Microbiol.">
        <title>Single-cell genomics of novel Actinobacteria with the Wood-Ljungdahl pathway discovered in a serpentinizing system.</title>
        <authorList>
            <person name="Merino N."/>
            <person name="Kawai M."/>
            <person name="Boyd E.S."/>
            <person name="Colman D.R."/>
            <person name="McGlynn S.E."/>
            <person name="Nealson K.H."/>
            <person name="Kurokawa K."/>
            <person name="Hongoh Y."/>
        </authorList>
    </citation>
    <scope>NUCLEOTIDE SEQUENCE [LARGE SCALE GENOMIC DNA]</scope>
    <source>
        <strain evidence="2 4">S25</strain>
        <strain evidence="3 5">S43</strain>
    </source>
</reference>
<dbReference type="Pfam" id="PF18810">
    <property type="entry name" value="PBECR2"/>
    <property type="match status" value="1"/>
</dbReference>
<gene>
    <name evidence="2" type="ORF">HKBW3S25_01296</name>
    <name evidence="3" type="ORF">HKBW3S43_01391</name>
</gene>
<organism evidence="2 4">
    <name type="scientific">Candidatus Hakubella thermalkaliphila</name>
    <dbReference type="NCBI Taxonomy" id="2754717"/>
    <lineage>
        <taxon>Bacteria</taxon>
        <taxon>Bacillati</taxon>
        <taxon>Actinomycetota</taxon>
        <taxon>Actinomycetota incertae sedis</taxon>
        <taxon>Candidatus Hakubellales</taxon>
        <taxon>Candidatus Hakubellaceae</taxon>
        <taxon>Candidatus Hakubella</taxon>
    </lineage>
</organism>
<dbReference type="AlphaFoldDB" id="A0A6V8NZY7"/>
<sequence>MRHKQSKLLSVPRKFLVKDPRGKEVILTEAGWVEHILADHGELASYLEYLEQTITDPDRIYKSQWDNASELYLRRSSIATGPFQGYHIVVVVRWCLESLRLIGVVTTGYVTSDDKIGGELRWQRSNQ</sequence>
<feature type="domain" description="Phage-Barnase-EndoU-ColicinE5/D-RelE like nuclease 2" evidence="1">
    <location>
        <begin position="15"/>
        <end position="119"/>
    </location>
</feature>
<evidence type="ECO:0000313" key="2">
    <source>
        <dbReference type="EMBL" id="GFP25815.1"/>
    </source>
</evidence>
<dbReference type="Proteomes" id="UP000576480">
    <property type="component" value="Unassembled WGS sequence"/>
</dbReference>
<dbReference type="EMBL" id="BLRX01000215">
    <property type="protein sequence ID" value="GFP25815.1"/>
    <property type="molecule type" value="Genomic_DNA"/>
</dbReference>
<evidence type="ECO:0000313" key="5">
    <source>
        <dbReference type="Proteomes" id="UP000576480"/>
    </source>
</evidence>
<dbReference type="EMBL" id="BLSB01000148">
    <property type="protein sequence ID" value="GFP35601.1"/>
    <property type="molecule type" value="Genomic_DNA"/>
</dbReference>
<proteinExistence type="predicted"/>
<accession>A0A6V8NZY7</accession>
<protein>
    <recommendedName>
        <fullName evidence="1">Phage-Barnase-EndoU-ColicinE5/D-RelE like nuclease 2 domain-containing protein</fullName>
    </recommendedName>
</protein>
<name>A0A6V8NZY7_9ACTN</name>
<evidence type="ECO:0000259" key="1">
    <source>
        <dbReference type="Pfam" id="PF18810"/>
    </source>
</evidence>
<evidence type="ECO:0000313" key="4">
    <source>
        <dbReference type="Proteomes" id="UP000543224"/>
    </source>
</evidence>
<evidence type="ECO:0000313" key="3">
    <source>
        <dbReference type="EMBL" id="GFP35601.1"/>
    </source>
</evidence>